<evidence type="ECO:0000313" key="1">
    <source>
        <dbReference type="Proteomes" id="UP000095283"/>
    </source>
</evidence>
<organism evidence="1 2">
    <name type="scientific">Heterorhabditis bacteriophora</name>
    <name type="common">Entomopathogenic nematode worm</name>
    <dbReference type="NCBI Taxonomy" id="37862"/>
    <lineage>
        <taxon>Eukaryota</taxon>
        <taxon>Metazoa</taxon>
        <taxon>Ecdysozoa</taxon>
        <taxon>Nematoda</taxon>
        <taxon>Chromadorea</taxon>
        <taxon>Rhabditida</taxon>
        <taxon>Rhabditina</taxon>
        <taxon>Rhabditomorpha</taxon>
        <taxon>Strongyloidea</taxon>
        <taxon>Heterorhabditidae</taxon>
        <taxon>Heterorhabditis</taxon>
    </lineage>
</organism>
<dbReference type="AlphaFoldDB" id="A0A1I7WAI2"/>
<dbReference type="Proteomes" id="UP000095283">
    <property type="component" value="Unplaced"/>
</dbReference>
<name>A0A1I7WAI2_HETBA</name>
<dbReference type="InterPro" id="IPR008042">
    <property type="entry name" value="Retrotrans_Pao"/>
</dbReference>
<dbReference type="Pfam" id="PF05380">
    <property type="entry name" value="Peptidase_A17"/>
    <property type="match status" value="1"/>
</dbReference>
<sequence>MDLRGKISSDEIRRHQRVHLRPAGSHTQSPMGPQWTYTFLLTRQRNAFQHVYTKSPNCEQLPLLMCSKTRLAPLKGTTIPCLELLASLIGCRLSAGLLTDTTYVYTDSRLLWLGSQEVKCLTHVCAKTTPRNTIIRVLFQLHFNKHQSCGHRNTRTHYVSTKKCRILDQDKRDDKKEAPPVDEEKMFSSMNVAVVPTRPEEVIGPNPLRHSSWKRIISTISAMIIFIKTTTKDRIRFQGELLMANKIAIHDMQRRNPQSKDDIINLQLFIDNDGLWRSKGPLENSVLSSDAKDPIYIPRHDSGTWLLIKDTHEGYHHSSTFHTLNELRTRFWIPVKTPFRNVGIDYIEPFSVKVAENLLKKEFSTVLVETEAVGNTRPLVYVSNENFALRPIDFLIPYIHIKHRIDKFWAYFQREYLTSLRERPFRGLH</sequence>
<evidence type="ECO:0000313" key="2">
    <source>
        <dbReference type="WBParaSite" id="Hba_01688"/>
    </source>
</evidence>
<protein>
    <submittedName>
        <fullName evidence="2">Integrase_H2C2 domain-containing protein</fullName>
    </submittedName>
</protein>
<keyword evidence="1" id="KW-1185">Reference proteome</keyword>
<reference evidence="2" key="1">
    <citation type="submission" date="2016-11" db="UniProtKB">
        <authorList>
            <consortium name="WormBaseParasite"/>
        </authorList>
    </citation>
    <scope>IDENTIFICATION</scope>
</reference>
<dbReference type="WBParaSite" id="Hba_01688">
    <property type="protein sequence ID" value="Hba_01688"/>
    <property type="gene ID" value="Hba_01688"/>
</dbReference>
<dbReference type="PANTHER" id="PTHR47331">
    <property type="entry name" value="PHD-TYPE DOMAIN-CONTAINING PROTEIN"/>
    <property type="match status" value="1"/>
</dbReference>
<accession>A0A1I7WAI2</accession>
<proteinExistence type="predicted"/>